<evidence type="ECO:0000313" key="2">
    <source>
        <dbReference type="EMBL" id="KAK7610292.1"/>
    </source>
</evidence>
<proteinExistence type="predicted"/>
<evidence type="ECO:0008006" key="4">
    <source>
        <dbReference type="Google" id="ProtNLM"/>
    </source>
</evidence>
<feature type="chain" id="PRO_5045167431" description="Secreted protein" evidence="1">
    <location>
        <begin position="23"/>
        <end position="79"/>
    </location>
</feature>
<feature type="signal peptide" evidence="1">
    <location>
        <begin position="1"/>
        <end position="22"/>
    </location>
</feature>
<evidence type="ECO:0000313" key="3">
    <source>
        <dbReference type="Proteomes" id="UP001367316"/>
    </source>
</evidence>
<comment type="caution">
    <text evidence="2">The sequence shown here is derived from an EMBL/GenBank/DDBJ whole genome shotgun (WGS) entry which is preliminary data.</text>
</comment>
<evidence type="ECO:0000256" key="1">
    <source>
        <dbReference type="SAM" id="SignalP"/>
    </source>
</evidence>
<protein>
    <recommendedName>
        <fullName evidence="4">Secreted protein</fullName>
    </recommendedName>
</protein>
<reference evidence="2 3" key="1">
    <citation type="submission" date="2024-04" db="EMBL/GenBank/DDBJ databases">
        <title>Phyllosticta paracitricarpa is synonymous to the EU quarantine fungus P. citricarpa based on phylogenomic analyses.</title>
        <authorList>
            <consortium name="Lawrence Berkeley National Laboratory"/>
            <person name="Van ingen-buijs V.A."/>
            <person name="Van westerhoven A.C."/>
            <person name="Haridas S."/>
            <person name="Skiadas P."/>
            <person name="Martin F."/>
            <person name="Groenewald J.Z."/>
            <person name="Crous P.W."/>
            <person name="Seidl M.F."/>
        </authorList>
    </citation>
    <scope>NUCLEOTIDE SEQUENCE [LARGE SCALE GENOMIC DNA]</scope>
    <source>
        <strain evidence="2 3">CBS 141358</strain>
    </source>
</reference>
<name>A0ABR1N4Z7_9PEZI</name>
<dbReference type="EMBL" id="JBBPBF010000018">
    <property type="protein sequence ID" value="KAK7610292.1"/>
    <property type="molecule type" value="Genomic_DNA"/>
</dbReference>
<accession>A0ABR1N4Z7</accession>
<keyword evidence="3" id="KW-1185">Reference proteome</keyword>
<dbReference type="Proteomes" id="UP001367316">
    <property type="component" value="Unassembled WGS sequence"/>
</dbReference>
<organism evidence="2 3">
    <name type="scientific">Phyllosticta paracitricarpa</name>
    <dbReference type="NCBI Taxonomy" id="2016321"/>
    <lineage>
        <taxon>Eukaryota</taxon>
        <taxon>Fungi</taxon>
        <taxon>Dikarya</taxon>
        <taxon>Ascomycota</taxon>
        <taxon>Pezizomycotina</taxon>
        <taxon>Dothideomycetes</taxon>
        <taxon>Dothideomycetes incertae sedis</taxon>
        <taxon>Botryosphaeriales</taxon>
        <taxon>Phyllostictaceae</taxon>
        <taxon>Phyllosticta</taxon>
    </lineage>
</organism>
<sequence length="79" mass="9269">MCTAGLSCYLILHLSLHTTTRAFLFTLHNAFELDRQGKKLCGREVWLNAFLFFHLPDSNHWEFISNTLDSSMHSLLHRY</sequence>
<gene>
    <name evidence="2" type="ORF">JOL62DRAFT_111101</name>
</gene>
<keyword evidence="1" id="KW-0732">Signal</keyword>